<dbReference type="HOGENOM" id="CLU_2565711_0_0_2"/>
<dbReference type="PATRIC" id="fig|1434107.4.peg.613"/>
<evidence type="ECO:0000313" key="3">
    <source>
        <dbReference type="Proteomes" id="UP000033066"/>
    </source>
</evidence>
<evidence type="ECO:0000313" key="2">
    <source>
        <dbReference type="EMBL" id="AKB81044.1"/>
    </source>
</evidence>
<dbReference type="RefSeq" id="WP_048106261.1">
    <property type="nucleotide sequence ID" value="NZ_CP009517.1"/>
</dbReference>
<reference evidence="2" key="1">
    <citation type="submission" date="2014-07" db="EMBL/GenBank/DDBJ databases">
        <title>Methanogenic archaea and the global carbon cycle.</title>
        <authorList>
            <person name="Henriksen J.R."/>
            <person name="Luke J."/>
            <person name="Reinhart S."/>
            <person name="Benedict M.N."/>
            <person name="Youngblut N.D."/>
            <person name="Metcalf M.E."/>
            <person name="Whitaker R.J."/>
            <person name="Metcalf W.W."/>
        </authorList>
    </citation>
    <scope>NUCLEOTIDE SEQUENCE [LARGE SCALE GENOMIC DNA]</scope>
    <source>
        <strain evidence="2">3</strain>
    </source>
</reference>
<keyword evidence="3" id="KW-1185">Reference proteome</keyword>
<dbReference type="Proteomes" id="UP000033066">
    <property type="component" value="Chromosome"/>
</dbReference>
<sequence length="81" mass="9344">MERAKKENEIPAAFGKLAGKTLEYYKDLLSPESESTLFGNFLEPILESGENEKTKKQQKQKEQIKPTENIEQTKFSAFFQN</sequence>
<evidence type="ECO:0000256" key="1">
    <source>
        <dbReference type="SAM" id="MobiDB-lite"/>
    </source>
</evidence>
<feature type="region of interest" description="Disordered" evidence="1">
    <location>
        <begin position="49"/>
        <end position="72"/>
    </location>
</feature>
<dbReference type="EMBL" id="CP009517">
    <property type="protein sequence ID" value="AKB81044.1"/>
    <property type="molecule type" value="Genomic_DNA"/>
</dbReference>
<dbReference type="KEGG" id="mbak:MSBR3_0466"/>
<accession>A0A0E3SFF0</accession>
<protein>
    <submittedName>
        <fullName evidence="2">Uncharacterized protein</fullName>
    </submittedName>
</protein>
<proteinExistence type="predicted"/>
<dbReference type="AlphaFoldDB" id="A0A0E3SFF0"/>
<gene>
    <name evidence="2" type="ORF">MSBR3_0466</name>
</gene>
<name>A0A0E3SFF0_METBA</name>
<feature type="compositionally biased region" description="Basic and acidic residues" evidence="1">
    <location>
        <begin position="50"/>
        <end position="65"/>
    </location>
</feature>
<dbReference type="GeneID" id="24787930"/>
<organism evidence="2 3">
    <name type="scientific">Methanosarcina barkeri 3</name>
    <dbReference type="NCBI Taxonomy" id="1434107"/>
    <lineage>
        <taxon>Archaea</taxon>
        <taxon>Methanobacteriati</taxon>
        <taxon>Methanobacteriota</taxon>
        <taxon>Stenosarchaea group</taxon>
        <taxon>Methanomicrobia</taxon>
        <taxon>Methanosarcinales</taxon>
        <taxon>Methanosarcinaceae</taxon>
        <taxon>Methanosarcina</taxon>
    </lineage>
</organism>